<sequence>MGSSNPVTVYDKKELKIKLVTPGDFLYQRPQKEGRRQFRGNSKKPTVDVERTVDGELNTQGQAFNQPCHKCEEAGVRGEAQALDSPLHDLEAGGRREILCPRCKHCVASETFPCNASMHCWNEAGPAHGKDGTRQHGNEEIDMNTLEVLHVGDVASSLGKRKRTDPASDPEQEDEDIQPITTALQSLQYSILDFVQQLQSPITSLEQPETVESRNTLLKQENFLLKQENACLVQAVVDLRAGRSALQAYREPAAQEANLENSSRKEEVAKNKDNDTHHKKKRRRVDAVSNTLHGKGLGHLKQNDK</sequence>
<feature type="region of interest" description="Disordered" evidence="1">
    <location>
        <begin position="28"/>
        <end position="49"/>
    </location>
</feature>
<dbReference type="Proteomes" id="UP001175211">
    <property type="component" value="Unassembled WGS sequence"/>
</dbReference>
<feature type="compositionally biased region" description="Basic and acidic residues" evidence="1">
    <location>
        <begin position="262"/>
        <end position="276"/>
    </location>
</feature>
<gene>
    <name evidence="2" type="ORF">EV420DRAFT_861849</name>
</gene>
<protein>
    <submittedName>
        <fullName evidence="2">Uncharacterized protein</fullName>
    </submittedName>
</protein>
<proteinExistence type="predicted"/>
<keyword evidence="3" id="KW-1185">Reference proteome</keyword>
<reference evidence="2" key="1">
    <citation type="submission" date="2023-06" db="EMBL/GenBank/DDBJ databases">
        <authorList>
            <consortium name="Lawrence Berkeley National Laboratory"/>
            <person name="Ahrendt S."/>
            <person name="Sahu N."/>
            <person name="Indic B."/>
            <person name="Wong-Bajracharya J."/>
            <person name="Merenyi Z."/>
            <person name="Ke H.-M."/>
            <person name="Monk M."/>
            <person name="Kocsube S."/>
            <person name="Drula E."/>
            <person name="Lipzen A."/>
            <person name="Balint B."/>
            <person name="Henrissat B."/>
            <person name="Andreopoulos B."/>
            <person name="Martin F.M."/>
            <person name="Harder C.B."/>
            <person name="Rigling D."/>
            <person name="Ford K.L."/>
            <person name="Foster G.D."/>
            <person name="Pangilinan J."/>
            <person name="Papanicolaou A."/>
            <person name="Barry K."/>
            <person name="LaButti K."/>
            <person name="Viragh M."/>
            <person name="Koriabine M."/>
            <person name="Yan M."/>
            <person name="Riley R."/>
            <person name="Champramary S."/>
            <person name="Plett K.L."/>
            <person name="Tsai I.J."/>
            <person name="Slot J."/>
            <person name="Sipos G."/>
            <person name="Plett J."/>
            <person name="Nagy L.G."/>
            <person name="Grigoriev I.V."/>
        </authorList>
    </citation>
    <scope>NUCLEOTIDE SEQUENCE</scope>
    <source>
        <strain evidence="2">CCBAS 213</strain>
    </source>
</reference>
<dbReference type="EMBL" id="JAUEPS010000043">
    <property type="protein sequence ID" value="KAK0447839.1"/>
    <property type="molecule type" value="Genomic_DNA"/>
</dbReference>
<dbReference type="RefSeq" id="XP_060326254.1">
    <property type="nucleotide sequence ID" value="XM_060483771.1"/>
</dbReference>
<evidence type="ECO:0000313" key="3">
    <source>
        <dbReference type="Proteomes" id="UP001175211"/>
    </source>
</evidence>
<dbReference type="AlphaFoldDB" id="A0AA39JS98"/>
<dbReference type="GeneID" id="85367319"/>
<feature type="compositionally biased region" description="Acidic residues" evidence="1">
    <location>
        <begin position="168"/>
        <end position="177"/>
    </location>
</feature>
<comment type="caution">
    <text evidence="2">The sequence shown here is derived from an EMBL/GenBank/DDBJ whole genome shotgun (WGS) entry which is preliminary data.</text>
</comment>
<name>A0AA39JS98_ARMTA</name>
<feature type="region of interest" description="Disordered" evidence="1">
    <location>
        <begin position="156"/>
        <end position="177"/>
    </location>
</feature>
<evidence type="ECO:0000256" key="1">
    <source>
        <dbReference type="SAM" id="MobiDB-lite"/>
    </source>
</evidence>
<feature type="region of interest" description="Disordered" evidence="1">
    <location>
        <begin position="254"/>
        <end position="305"/>
    </location>
</feature>
<accession>A0AA39JS98</accession>
<evidence type="ECO:0000313" key="2">
    <source>
        <dbReference type="EMBL" id="KAK0447839.1"/>
    </source>
</evidence>
<organism evidence="2 3">
    <name type="scientific">Armillaria tabescens</name>
    <name type="common">Ringless honey mushroom</name>
    <name type="synonym">Agaricus tabescens</name>
    <dbReference type="NCBI Taxonomy" id="1929756"/>
    <lineage>
        <taxon>Eukaryota</taxon>
        <taxon>Fungi</taxon>
        <taxon>Dikarya</taxon>
        <taxon>Basidiomycota</taxon>
        <taxon>Agaricomycotina</taxon>
        <taxon>Agaricomycetes</taxon>
        <taxon>Agaricomycetidae</taxon>
        <taxon>Agaricales</taxon>
        <taxon>Marasmiineae</taxon>
        <taxon>Physalacriaceae</taxon>
        <taxon>Desarmillaria</taxon>
    </lineage>
</organism>